<accession>A0A381QAD5</accession>
<sequence length="291" mass="31483">VRTVTITAADDIQLTADEWGDPSGPPVLMCHGAGQNRHAWKTTAQTLADRGWFVLTVDARGHGDSDWSTQALYDSEDIGRDIVALLQRFESPPAIVGASMGGMAALAAQRTAARQLYIAVVLVDITPDFDMEGAQRVIAFMSGNPEGFADLDEAADAIAAYNPHRARPSEPSGLARVLRQRSDGRWIWRWDPSYVSSKPGFNSDDAETMASHMERTRRIMTEGAQAVTTPMLLVRGGQSDLVTPEAAQSFCELVPDAEFVDVAGTGHMVAGDDNDAFTDAVSEFLSRHHPV</sequence>
<proteinExistence type="predicted"/>
<reference evidence="2" key="1">
    <citation type="submission" date="2018-05" db="EMBL/GenBank/DDBJ databases">
        <authorList>
            <person name="Lanie J.A."/>
            <person name="Ng W.-L."/>
            <person name="Kazmierczak K.M."/>
            <person name="Andrzejewski T.M."/>
            <person name="Davidsen T.M."/>
            <person name="Wayne K.J."/>
            <person name="Tettelin H."/>
            <person name="Glass J.I."/>
            <person name="Rusch D."/>
            <person name="Podicherti R."/>
            <person name="Tsui H.-C.T."/>
            <person name="Winkler M.E."/>
        </authorList>
    </citation>
    <scope>NUCLEOTIDE SEQUENCE</scope>
</reference>
<dbReference type="InterPro" id="IPR050228">
    <property type="entry name" value="Carboxylesterase_BioH"/>
</dbReference>
<dbReference type="PANTHER" id="PTHR43194:SF2">
    <property type="entry name" value="PEROXISOMAL MEMBRANE PROTEIN LPX1"/>
    <property type="match status" value="1"/>
</dbReference>
<name>A0A381QAD5_9ZZZZ</name>
<dbReference type="PANTHER" id="PTHR43194">
    <property type="entry name" value="HYDROLASE ALPHA/BETA FOLD FAMILY"/>
    <property type="match status" value="1"/>
</dbReference>
<dbReference type="EMBL" id="UINC01001261">
    <property type="protein sequence ID" value="SUZ75948.1"/>
    <property type="molecule type" value="Genomic_DNA"/>
</dbReference>
<evidence type="ECO:0000259" key="1">
    <source>
        <dbReference type="Pfam" id="PF12697"/>
    </source>
</evidence>
<dbReference type="SUPFAM" id="SSF53474">
    <property type="entry name" value="alpha/beta-Hydrolases"/>
    <property type="match status" value="1"/>
</dbReference>
<gene>
    <name evidence="2" type="ORF">METZ01_LOCUS28802</name>
</gene>
<dbReference type="InterPro" id="IPR000073">
    <property type="entry name" value="AB_hydrolase_1"/>
</dbReference>
<dbReference type="Gene3D" id="3.40.50.1820">
    <property type="entry name" value="alpha/beta hydrolase"/>
    <property type="match status" value="1"/>
</dbReference>
<feature type="domain" description="AB hydrolase-1" evidence="1">
    <location>
        <begin position="27"/>
        <end position="279"/>
    </location>
</feature>
<protein>
    <recommendedName>
        <fullName evidence="1">AB hydrolase-1 domain-containing protein</fullName>
    </recommendedName>
</protein>
<dbReference type="InterPro" id="IPR029058">
    <property type="entry name" value="AB_hydrolase_fold"/>
</dbReference>
<dbReference type="Pfam" id="PF12697">
    <property type="entry name" value="Abhydrolase_6"/>
    <property type="match status" value="1"/>
</dbReference>
<organism evidence="2">
    <name type="scientific">marine metagenome</name>
    <dbReference type="NCBI Taxonomy" id="408172"/>
    <lineage>
        <taxon>unclassified sequences</taxon>
        <taxon>metagenomes</taxon>
        <taxon>ecological metagenomes</taxon>
    </lineage>
</organism>
<feature type="non-terminal residue" evidence="2">
    <location>
        <position position="1"/>
    </location>
</feature>
<dbReference type="AlphaFoldDB" id="A0A381QAD5"/>
<evidence type="ECO:0000313" key="2">
    <source>
        <dbReference type="EMBL" id="SUZ75948.1"/>
    </source>
</evidence>